<dbReference type="RefSeq" id="WP_010838150.1">
    <property type="nucleotide sequence ID" value="NZ_QRCM01000001.1"/>
</dbReference>
<comment type="caution">
    <text evidence="6">The sequence shown here is derived from an EMBL/GenBank/DDBJ whole genome shotgun (WGS) entry which is preliminary data.</text>
</comment>
<dbReference type="InterPro" id="IPR008333">
    <property type="entry name" value="Cbr1-like_FAD-bd_dom"/>
</dbReference>
<dbReference type="GO" id="GO:0051537">
    <property type="term" value="F:2 iron, 2 sulfur cluster binding"/>
    <property type="evidence" value="ECO:0007669"/>
    <property type="project" value="UniProtKB-KW"/>
</dbReference>
<dbReference type="AlphaFoldDB" id="A0A6P2CIP3"/>
<dbReference type="Gene3D" id="2.40.30.10">
    <property type="entry name" value="Translation factors"/>
    <property type="match status" value="1"/>
</dbReference>
<dbReference type="InterPro" id="IPR017938">
    <property type="entry name" value="Riboflavin_synthase-like_b-brl"/>
</dbReference>
<dbReference type="PANTHER" id="PTHR47354:SF5">
    <property type="entry name" value="PROTEIN RFBI"/>
    <property type="match status" value="1"/>
</dbReference>
<dbReference type="InterPro" id="IPR050415">
    <property type="entry name" value="MRET"/>
</dbReference>
<feature type="region of interest" description="Disordered" evidence="4">
    <location>
        <begin position="89"/>
        <end position="111"/>
    </location>
</feature>
<sequence length="265" mass="28509">MSSSGEIPSSDGEGAFVQQWQAEVVQHHRLRDDTAVVRLIGGPVPFAVGQHVEVGVPQAPGAWRRLSPALPPSRDGKLEFHVRSVPGGQSSGAMVADTRPGDTWTIRDPRGDLAVDENGGDVVMIADGTGLAPMRALLLDLAARERQPKVFLFAADRTPQDLYAADMLCLLVQQLPWLTVIPVVRSRDERHDPFYEHVRRATELSSAATFAPDDIVVGEPGEIVASYGAFVDQQVLVCGSPVMVGETVDLLLESGTPVENIAYDA</sequence>
<dbReference type="InterPro" id="IPR017927">
    <property type="entry name" value="FAD-bd_FR_type"/>
</dbReference>
<feature type="domain" description="FAD-binding FR-type" evidence="5">
    <location>
        <begin position="17"/>
        <end position="116"/>
    </location>
</feature>
<keyword evidence="2" id="KW-0479">Metal-binding</keyword>
<reference evidence="6 7" key="1">
    <citation type="submission" date="2018-07" db="EMBL/GenBank/DDBJ databases">
        <title>Genome sequence of Rhodococcus rhodnii ATCC 35071 from Rhodnius prolixus.</title>
        <authorList>
            <person name="Patel V."/>
            <person name="Vogel K.J."/>
        </authorList>
    </citation>
    <scope>NUCLEOTIDE SEQUENCE [LARGE SCALE GENOMIC DNA]</scope>
    <source>
        <strain evidence="6 7">ATCC 35071</strain>
    </source>
</reference>
<evidence type="ECO:0000256" key="3">
    <source>
        <dbReference type="ARBA" id="ARBA00023014"/>
    </source>
</evidence>
<evidence type="ECO:0000256" key="4">
    <source>
        <dbReference type="SAM" id="MobiDB-lite"/>
    </source>
</evidence>
<dbReference type="Pfam" id="PF00970">
    <property type="entry name" value="FAD_binding_6"/>
    <property type="match status" value="1"/>
</dbReference>
<dbReference type="Pfam" id="PF00175">
    <property type="entry name" value="NAD_binding_1"/>
    <property type="match status" value="1"/>
</dbReference>
<dbReference type="Proteomes" id="UP000471120">
    <property type="component" value="Unassembled WGS sequence"/>
</dbReference>
<dbReference type="CDD" id="cd06187">
    <property type="entry name" value="O2ase_reductase_like"/>
    <property type="match status" value="1"/>
</dbReference>
<evidence type="ECO:0000313" key="7">
    <source>
        <dbReference type="Proteomes" id="UP000471120"/>
    </source>
</evidence>
<protein>
    <submittedName>
        <fullName evidence="6">Oxidoreductase</fullName>
    </submittedName>
</protein>
<keyword evidence="2" id="KW-0408">Iron</keyword>
<dbReference type="SUPFAM" id="SSF63380">
    <property type="entry name" value="Riboflavin synthase domain-like"/>
    <property type="match status" value="1"/>
</dbReference>
<evidence type="ECO:0000259" key="5">
    <source>
        <dbReference type="PROSITE" id="PS51384"/>
    </source>
</evidence>
<dbReference type="PANTHER" id="PTHR47354">
    <property type="entry name" value="NADH OXIDOREDUCTASE HCR"/>
    <property type="match status" value="1"/>
</dbReference>
<dbReference type="InterPro" id="IPR001433">
    <property type="entry name" value="OxRdtase_FAD/NAD-bd"/>
</dbReference>
<dbReference type="GO" id="GO:0016491">
    <property type="term" value="F:oxidoreductase activity"/>
    <property type="evidence" value="ECO:0007669"/>
    <property type="project" value="InterPro"/>
</dbReference>
<comment type="cofactor">
    <cofactor evidence="1">
        <name>FAD</name>
        <dbReference type="ChEBI" id="CHEBI:57692"/>
    </cofactor>
</comment>
<dbReference type="PRINTS" id="PR00410">
    <property type="entry name" value="PHEHYDRXLASE"/>
</dbReference>
<dbReference type="PROSITE" id="PS51384">
    <property type="entry name" value="FAD_FR"/>
    <property type="match status" value="1"/>
</dbReference>
<gene>
    <name evidence="6" type="ORF">DW322_20790</name>
</gene>
<dbReference type="SUPFAM" id="SSF52343">
    <property type="entry name" value="Ferredoxin reductase-like, C-terminal NADP-linked domain"/>
    <property type="match status" value="1"/>
</dbReference>
<name>A0A6P2CIP3_9NOCA</name>
<dbReference type="Gene3D" id="3.40.50.80">
    <property type="entry name" value="Nucleotide-binding domain of ferredoxin-NADP reductase (FNR) module"/>
    <property type="match status" value="1"/>
</dbReference>
<dbReference type="EMBL" id="QRCM01000001">
    <property type="protein sequence ID" value="TXG92162.1"/>
    <property type="molecule type" value="Genomic_DNA"/>
</dbReference>
<evidence type="ECO:0000256" key="1">
    <source>
        <dbReference type="ARBA" id="ARBA00001974"/>
    </source>
</evidence>
<evidence type="ECO:0000256" key="2">
    <source>
        <dbReference type="ARBA" id="ARBA00022714"/>
    </source>
</evidence>
<keyword evidence="2" id="KW-0001">2Fe-2S</keyword>
<dbReference type="InterPro" id="IPR039261">
    <property type="entry name" value="FNR_nucleotide-bd"/>
</dbReference>
<evidence type="ECO:0000313" key="6">
    <source>
        <dbReference type="EMBL" id="TXG92162.1"/>
    </source>
</evidence>
<accession>A0A6P2CIP3</accession>
<proteinExistence type="predicted"/>
<organism evidence="6 7">
    <name type="scientific">Rhodococcus rhodnii</name>
    <dbReference type="NCBI Taxonomy" id="38312"/>
    <lineage>
        <taxon>Bacteria</taxon>
        <taxon>Bacillati</taxon>
        <taxon>Actinomycetota</taxon>
        <taxon>Actinomycetes</taxon>
        <taxon>Mycobacteriales</taxon>
        <taxon>Nocardiaceae</taxon>
        <taxon>Rhodococcus</taxon>
    </lineage>
</organism>
<keyword evidence="3" id="KW-0411">Iron-sulfur</keyword>